<dbReference type="Proteomes" id="UP001530400">
    <property type="component" value="Unassembled WGS sequence"/>
</dbReference>
<reference evidence="5 6" key="1">
    <citation type="submission" date="2024-10" db="EMBL/GenBank/DDBJ databases">
        <title>Updated reference genomes for cyclostephanoid diatoms.</title>
        <authorList>
            <person name="Roberts W.R."/>
            <person name="Alverson A.J."/>
        </authorList>
    </citation>
    <scope>NUCLEOTIDE SEQUENCE [LARGE SCALE GENOMIC DNA]</scope>
    <source>
        <strain evidence="5 6">AJA010-31</strain>
    </source>
</reference>
<dbReference type="SUPFAM" id="SSF54236">
    <property type="entry name" value="Ubiquitin-like"/>
    <property type="match status" value="1"/>
</dbReference>
<keyword evidence="2 4" id="KW-0833">Ubl conjugation pathway</keyword>
<gene>
    <name evidence="5" type="ORF">ACHAWO_012186</name>
</gene>
<dbReference type="InterPro" id="IPR029071">
    <property type="entry name" value="Ubiquitin-like_domsf"/>
</dbReference>
<dbReference type="CDD" id="cd01612">
    <property type="entry name" value="Ubl_ATG12"/>
    <property type="match status" value="1"/>
</dbReference>
<proteinExistence type="inferred from homology"/>
<evidence type="ECO:0000256" key="4">
    <source>
        <dbReference type="RuleBase" id="RU361201"/>
    </source>
</evidence>
<keyword evidence="6" id="KW-1185">Reference proteome</keyword>
<dbReference type="PANTHER" id="PTHR13385">
    <property type="entry name" value="AUTOPHAGY PROTEIN 12"/>
    <property type="match status" value="1"/>
</dbReference>
<evidence type="ECO:0000256" key="1">
    <source>
        <dbReference type="ARBA" id="ARBA00022499"/>
    </source>
</evidence>
<name>A0ABD3P8M3_9STRA</name>
<dbReference type="Pfam" id="PF04110">
    <property type="entry name" value="APG12"/>
    <property type="match status" value="1"/>
</dbReference>
<keyword evidence="3 4" id="KW-0072">Autophagy</keyword>
<dbReference type="InterPro" id="IPR007242">
    <property type="entry name" value="Atg12"/>
</dbReference>
<comment type="caution">
    <text evidence="5">The sequence shown here is derived from an EMBL/GenBank/DDBJ whole genome shotgun (WGS) entry which is preliminary data.</text>
</comment>
<comment type="subunit">
    <text evidence="4">Forms a conjugate with ATG5.</text>
</comment>
<sequence length="88" mass="9885">MAKIKIHFVPVGNAPLLKKSKFLMSTTDKFTSATSFVRKLLKIDTDVPLFLYIHSFEPSGDQSMGDLMDCFGVRGELVVHYSLMEAWG</sequence>
<organism evidence="5 6">
    <name type="scientific">Cyclotella atomus</name>
    <dbReference type="NCBI Taxonomy" id="382360"/>
    <lineage>
        <taxon>Eukaryota</taxon>
        <taxon>Sar</taxon>
        <taxon>Stramenopiles</taxon>
        <taxon>Ochrophyta</taxon>
        <taxon>Bacillariophyta</taxon>
        <taxon>Coscinodiscophyceae</taxon>
        <taxon>Thalassiosirophycidae</taxon>
        <taxon>Stephanodiscales</taxon>
        <taxon>Stephanodiscaceae</taxon>
        <taxon>Cyclotella</taxon>
    </lineage>
</organism>
<accession>A0ABD3P8M3</accession>
<evidence type="ECO:0000256" key="3">
    <source>
        <dbReference type="ARBA" id="ARBA00023006"/>
    </source>
</evidence>
<dbReference type="PANTHER" id="PTHR13385:SF0">
    <property type="entry name" value="UBIQUITIN-LIKE PROTEIN ATG12"/>
    <property type="match status" value="1"/>
</dbReference>
<evidence type="ECO:0000256" key="2">
    <source>
        <dbReference type="ARBA" id="ARBA00022786"/>
    </source>
</evidence>
<evidence type="ECO:0000313" key="5">
    <source>
        <dbReference type="EMBL" id="KAL3784343.1"/>
    </source>
</evidence>
<dbReference type="Gene3D" id="3.10.20.90">
    <property type="entry name" value="Phosphatidylinositol 3-kinase Catalytic Subunit, Chain A, domain 1"/>
    <property type="match status" value="1"/>
</dbReference>
<dbReference type="AlphaFoldDB" id="A0ABD3P8M3"/>
<dbReference type="GO" id="GO:0006914">
    <property type="term" value="P:autophagy"/>
    <property type="evidence" value="ECO:0007669"/>
    <property type="project" value="UniProtKB-KW"/>
</dbReference>
<dbReference type="EMBL" id="JALLPJ020000731">
    <property type="protein sequence ID" value="KAL3784343.1"/>
    <property type="molecule type" value="Genomic_DNA"/>
</dbReference>
<protein>
    <recommendedName>
        <fullName evidence="4">Ubiquitin-like protein ATG12</fullName>
    </recommendedName>
</protein>
<evidence type="ECO:0000313" key="6">
    <source>
        <dbReference type="Proteomes" id="UP001530400"/>
    </source>
</evidence>
<keyword evidence="1 4" id="KW-1017">Isopeptide bond</keyword>
<comment type="similarity">
    <text evidence="4">Belongs to the ATG12 family.</text>
</comment>